<dbReference type="PANTHER" id="PTHR10066">
    <property type="entry name" value="BETA-GLUCURONIDASE"/>
    <property type="match status" value="1"/>
</dbReference>
<protein>
    <recommendedName>
        <fullName evidence="8">Beta-glucuronidase</fullName>
    </recommendedName>
</protein>
<name>A0AA35LTI9_9HYPO</name>
<proteinExistence type="inferred from homology"/>
<feature type="domain" description="Glycosyl hydrolases family 2 sugar binding" evidence="5">
    <location>
        <begin position="46"/>
        <end position="133"/>
    </location>
</feature>
<evidence type="ECO:0000259" key="5">
    <source>
        <dbReference type="Pfam" id="PF02837"/>
    </source>
</evidence>
<organism evidence="6 7">
    <name type="scientific">Clonostachys chloroleuca</name>
    <dbReference type="NCBI Taxonomy" id="1926264"/>
    <lineage>
        <taxon>Eukaryota</taxon>
        <taxon>Fungi</taxon>
        <taxon>Dikarya</taxon>
        <taxon>Ascomycota</taxon>
        <taxon>Pezizomycotina</taxon>
        <taxon>Sordariomycetes</taxon>
        <taxon>Hypocreomycetidae</taxon>
        <taxon>Hypocreales</taxon>
        <taxon>Bionectriaceae</taxon>
        <taxon>Clonostachys</taxon>
    </lineage>
</organism>
<evidence type="ECO:0000313" key="6">
    <source>
        <dbReference type="EMBL" id="CAI6069093.1"/>
    </source>
</evidence>
<comment type="caution">
    <text evidence="6">The sequence shown here is derived from an EMBL/GenBank/DDBJ whole genome shotgun (WGS) entry which is preliminary data.</text>
</comment>
<dbReference type="SUPFAM" id="SSF49303">
    <property type="entry name" value="beta-Galactosidase/glucuronidase domain"/>
    <property type="match status" value="1"/>
</dbReference>
<gene>
    <name evidence="6" type="ORF">CCHLO57077_00018982</name>
</gene>
<dbReference type="Pfam" id="PF02837">
    <property type="entry name" value="Glyco_hydro_2_N"/>
    <property type="match status" value="1"/>
</dbReference>
<dbReference type="AlphaFoldDB" id="A0AA35LTI9"/>
<evidence type="ECO:0000256" key="3">
    <source>
        <dbReference type="ARBA" id="ARBA00023295"/>
    </source>
</evidence>
<evidence type="ECO:0000313" key="7">
    <source>
        <dbReference type="Proteomes" id="UP001160390"/>
    </source>
</evidence>
<dbReference type="GO" id="GO:0019391">
    <property type="term" value="P:glucuronoside catabolic process"/>
    <property type="evidence" value="ECO:0007669"/>
    <property type="project" value="TreeGrafter"/>
</dbReference>
<evidence type="ECO:0008006" key="8">
    <source>
        <dbReference type="Google" id="ProtNLM"/>
    </source>
</evidence>
<dbReference type="Pfam" id="PF02836">
    <property type="entry name" value="Glyco_hydro_2_C"/>
    <property type="match status" value="1"/>
</dbReference>
<accession>A0AA35LTI9</accession>
<evidence type="ECO:0000256" key="1">
    <source>
        <dbReference type="ARBA" id="ARBA00007401"/>
    </source>
</evidence>
<dbReference type="Gene3D" id="2.60.40.10">
    <property type="entry name" value="Immunoglobulins"/>
    <property type="match status" value="1"/>
</dbReference>
<dbReference type="InterPro" id="IPR006103">
    <property type="entry name" value="Glyco_hydro_2_cat"/>
</dbReference>
<keyword evidence="7" id="KW-1185">Reference proteome</keyword>
<dbReference type="EMBL" id="CABFNP030000639">
    <property type="protein sequence ID" value="CAI6069093.1"/>
    <property type="molecule type" value="Genomic_DNA"/>
</dbReference>
<dbReference type="Gene3D" id="2.60.120.260">
    <property type="entry name" value="Galactose-binding domain-like"/>
    <property type="match status" value="1"/>
</dbReference>
<dbReference type="PRINTS" id="PR00132">
    <property type="entry name" value="GLHYDRLASE2"/>
</dbReference>
<dbReference type="SUPFAM" id="SSF51445">
    <property type="entry name" value="(Trans)glycosidases"/>
    <property type="match status" value="1"/>
</dbReference>
<feature type="domain" description="Glycoside hydrolase family 2 catalytic" evidence="4">
    <location>
        <begin position="235"/>
        <end position="549"/>
    </location>
</feature>
<dbReference type="InterPro" id="IPR017853">
    <property type="entry name" value="GH"/>
</dbReference>
<dbReference type="InterPro" id="IPR013783">
    <property type="entry name" value="Ig-like_fold"/>
</dbReference>
<dbReference type="GO" id="GO:0005975">
    <property type="term" value="P:carbohydrate metabolic process"/>
    <property type="evidence" value="ECO:0007669"/>
    <property type="project" value="InterPro"/>
</dbReference>
<reference evidence="6" key="1">
    <citation type="submission" date="2023-01" db="EMBL/GenBank/DDBJ databases">
        <authorList>
            <person name="Piombo E."/>
        </authorList>
    </citation>
    <scope>NUCLEOTIDE SEQUENCE</scope>
</reference>
<dbReference type="InterPro" id="IPR036156">
    <property type="entry name" value="Beta-gal/glucu_dom_sf"/>
</dbReference>
<evidence type="ECO:0000259" key="4">
    <source>
        <dbReference type="Pfam" id="PF02836"/>
    </source>
</evidence>
<dbReference type="Gene3D" id="3.20.20.80">
    <property type="entry name" value="Glycosidases"/>
    <property type="match status" value="1"/>
</dbReference>
<dbReference type="SUPFAM" id="SSF49785">
    <property type="entry name" value="Galactose-binding domain-like"/>
    <property type="match status" value="1"/>
</dbReference>
<dbReference type="GO" id="GO:0030246">
    <property type="term" value="F:carbohydrate binding"/>
    <property type="evidence" value="ECO:0007669"/>
    <property type="project" value="TreeGrafter"/>
</dbReference>
<dbReference type="FunFam" id="3.20.20.80:FF:000080">
    <property type="entry name" value="Beta-glucuronidase UidA"/>
    <property type="match status" value="1"/>
</dbReference>
<evidence type="ECO:0000256" key="2">
    <source>
        <dbReference type="ARBA" id="ARBA00022801"/>
    </source>
</evidence>
<dbReference type="NCBIfam" id="NF007538">
    <property type="entry name" value="PRK10150.1"/>
    <property type="match status" value="1"/>
</dbReference>
<dbReference type="GO" id="GO:0004566">
    <property type="term" value="F:beta-glucuronidase activity"/>
    <property type="evidence" value="ECO:0007669"/>
    <property type="project" value="TreeGrafter"/>
</dbReference>
<comment type="similarity">
    <text evidence="1">Belongs to the glycosyl hydrolase 2 family.</text>
</comment>
<sequence>MLKPQGNSTRDILSLDGIWNFAVASQDIETEQTWKTNISPRLQIPSHFVIPKGWSQERIFLRIDAATHRGRVYINDEFVVEHIGGYTPFDADITPLVAAGGRLRLTIATKAALPAGLFNYAGLARSVWLYTVPNNYISDITVTTDLFDDARGVINFDVRTYQPVERGRIVVFAIDEDDKVVSQAEGQHGQLIIDPVIAWKPGAAYLYTFRAFIVLEEGTHEALDIYELAVGVRSVQIRGNRFLINGKPFYFTGFGKHEDSPIRGRGFDPAYMVHDYQLMKWMGANSFRTSHYPYATETLEYADRHGVVVIGETPAVGMNLAIAAGKHGWPSQPTFSPDTVSEATQAAHDQDIRELISRDKNHASVVMWTVTNEPAAHETGAREYFEPLVALTRKLDPTRPICFTNEMRAPPTKDRLADLFDVLCLNRYYGWYVDTGDLVAAEKRLETELLAWQERFGNPMIMTEYGVDTLAGLHSVNNTPWAEEYQTSFLQMYHRVFDRVDSIIGEHVWAFADFQTNSTVFRLDGNKKGVFTRDRRPKAAVHYLRDRWSGSQCPLNLLSKSNGQEI</sequence>
<keyword evidence="2" id="KW-0378">Hydrolase</keyword>
<keyword evidence="3" id="KW-0326">Glycosidase</keyword>
<dbReference type="PANTHER" id="PTHR10066:SF67">
    <property type="entry name" value="BETA-GLUCURONIDASE"/>
    <property type="match status" value="1"/>
</dbReference>
<dbReference type="InterPro" id="IPR006101">
    <property type="entry name" value="Glyco_hydro_2"/>
</dbReference>
<dbReference type="InterPro" id="IPR008979">
    <property type="entry name" value="Galactose-bd-like_sf"/>
</dbReference>
<dbReference type="InterPro" id="IPR006104">
    <property type="entry name" value="Glyco_hydro_2_N"/>
</dbReference>
<dbReference type="Proteomes" id="UP001160390">
    <property type="component" value="Unassembled WGS sequence"/>
</dbReference>